<dbReference type="Gene3D" id="1.10.443.10">
    <property type="entry name" value="Intergrase catalytic core"/>
    <property type="match status" value="1"/>
</dbReference>
<reference evidence="6 7" key="1">
    <citation type="submission" date="2023-10" db="EMBL/GenBank/DDBJ databases">
        <title>Glaciecola aquimarina strain GGW-M5 nov., isolated from a coastal seawater.</title>
        <authorList>
            <person name="Bayburt H."/>
            <person name="Kim J.M."/>
            <person name="Choi B.J."/>
            <person name="Jeon C.O."/>
        </authorList>
    </citation>
    <scope>NUCLEOTIDE SEQUENCE [LARGE SCALE GENOMIC DNA]</scope>
    <source>
        <strain evidence="6 7">KCTC 32108</strain>
    </source>
</reference>
<evidence type="ECO:0000256" key="2">
    <source>
        <dbReference type="ARBA" id="ARBA00022908"/>
    </source>
</evidence>
<dbReference type="PANTHER" id="PTHR30349:SF41">
    <property type="entry name" value="INTEGRASE_RECOMBINASE PROTEIN MJ0367-RELATED"/>
    <property type="match status" value="1"/>
</dbReference>
<proteinExistence type="inferred from homology"/>
<evidence type="ECO:0000313" key="7">
    <source>
        <dbReference type="Proteomes" id="UP001247805"/>
    </source>
</evidence>
<keyword evidence="2" id="KW-0229">DNA integration</keyword>
<dbReference type="CDD" id="cd00397">
    <property type="entry name" value="DNA_BRE_C"/>
    <property type="match status" value="1"/>
</dbReference>
<evidence type="ECO:0000256" key="4">
    <source>
        <dbReference type="ARBA" id="ARBA00023172"/>
    </source>
</evidence>
<organism evidence="6 7">
    <name type="scientific">Paraglaciecola aquimarina</name>
    <dbReference type="NCBI Taxonomy" id="1235557"/>
    <lineage>
        <taxon>Bacteria</taxon>
        <taxon>Pseudomonadati</taxon>
        <taxon>Pseudomonadota</taxon>
        <taxon>Gammaproteobacteria</taxon>
        <taxon>Alteromonadales</taxon>
        <taxon>Alteromonadaceae</taxon>
        <taxon>Paraglaciecola</taxon>
    </lineage>
</organism>
<comment type="similarity">
    <text evidence="1">Belongs to the 'phage' integrase family.</text>
</comment>
<accession>A0ABU3T0G3</accession>
<dbReference type="EMBL" id="JAWDIO010000002">
    <property type="protein sequence ID" value="MDU0355751.1"/>
    <property type="molecule type" value="Genomic_DNA"/>
</dbReference>
<dbReference type="PROSITE" id="PS51898">
    <property type="entry name" value="TYR_RECOMBINASE"/>
    <property type="match status" value="1"/>
</dbReference>
<protein>
    <submittedName>
        <fullName evidence="6">Site-specific integrase</fullName>
    </submittedName>
</protein>
<dbReference type="Proteomes" id="UP001247805">
    <property type="component" value="Unassembled WGS sequence"/>
</dbReference>
<dbReference type="RefSeq" id="WP_316027274.1">
    <property type="nucleotide sequence ID" value="NZ_JAWDIO010000002.1"/>
</dbReference>
<keyword evidence="4" id="KW-0233">DNA recombination</keyword>
<evidence type="ECO:0000259" key="5">
    <source>
        <dbReference type="PROSITE" id="PS51898"/>
    </source>
</evidence>
<dbReference type="PANTHER" id="PTHR30349">
    <property type="entry name" value="PHAGE INTEGRASE-RELATED"/>
    <property type="match status" value="1"/>
</dbReference>
<dbReference type="InterPro" id="IPR050090">
    <property type="entry name" value="Tyrosine_recombinase_XerCD"/>
</dbReference>
<name>A0ABU3T0G3_9ALTE</name>
<dbReference type="InterPro" id="IPR011010">
    <property type="entry name" value="DNA_brk_join_enz"/>
</dbReference>
<dbReference type="InterPro" id="IPR002104">
    <property type="entry name" value="Integrase_catalytic"/>
</dbReference>
<keyword evidence="3" id="KW-0238">DNA-binding</keyword>
<evidence type="ECO:0000256" key="3">
    <source>
        <dbReference type="ARBA" id="ARBA00023125"/>
    </source>
</evidence>
<keyword evidence="7" id="KW-1185">Reference proteome</keyword>
<evidence type="ECO:0000313" key="6">
    <source>
        <dbReference type="EMBL" id="MDU0355751.1"/>
    </source>
</evidence>
<comment type="caution">
    <text evidence="6">The sequence shown here is derived from an EMBL/GenBank/DDBJ whole genome shotgun (WGS) entry which is preliminary data.</text>
</comment>
<sequence length="474" mass="54041">MKNCTLVSLPNGKKRLVDNRDSRSSMPIDAFTTFQDKLISRYQSQATVTAYRGHVARFIDYLIECGVFLTDIPPTEDTLNKVIGYYPELLSRGAKSKNLYIQKVADSLNRTPVTSSSEAQAAINFFLEYVVDLASNTRDYAADVLKENIDNNAELFLALKRNRNVSHYEIQRIKQNSVLGANLRRIKPFKKTARLRSHINNSTSEIKDFPIEHIEELVANATNMRDKAFWLVQAAGGLRQSEALTLKWDLIDFKNQQIRVEDPNNLRGSEDYETSQRQPWKGRNTAIVYILPVLKNLLFEALLELRRLPPTSETGLVFLKLDSNGYGSPLSEASNNALNDAFRAAQKRIGMTDEYTLHSLRHFYGVFLKNYFPDVERGVLGLTDGEIMLMMGHANLSSTYKYARTKRDKIIMKMELLDREIRGHDSVCLASMVAKWHMDKAMQLDESIKAKFSFPENKSIVRNFSITGRSGKNE</sequence>
<evidence type="ECO:0000256" key="1">
    <source>
        <dbReference type="ARBA" id="ARBA00008857"/>
    </source>
</evidence>
<dbReference type="Pfam" id="PF00589">
    <property type="entry name" value="Phage_integrase"/>
    <property type="match status" value="1"/>
</dbReference>
<dbReference type="InterPro" id="IPR013762">
    <property type="entry name" value="Integrase-like_cat_sf"/>
</dbReference>
<gene>
    <name evidence="6" type="ORF">RS130_19365</name>
</gene>
<dbReference type="SUPFAM" id="SSF56349">
    <property type="entry name" value="DNA breaking-rejoining enzymes"/>
    <property type="match status" value="1"/>
</dbReference>
<feature type="domain" description="Tyr recombinase" evidence="5">
    <location>
        <begin position="204"/>
        <end position="416"/>
    </location>
</feature>